<feature type="compositionally biased region" description="Basic and acidic residues" evidence="1">
    <location>
        <begin position="41"/>
        <end position="51"/>
    </location>
</feature>
<evidence type="ECO:0000313" key="4">
    <source>
        <dbReference type="EMBL" id="CAF0912752.1"/>
    </source>
</evidence>
<dbReference type="EMBL" id="CAJOAZ010008402">
    <property type="protein sequence ID" value="CAF4183896.1"/>
    <property type="molecule type" value="Genomic_DNA"/>
</dbReference>
<sequence>MFLQKNMDILGKRFPINFAETNNDKDTKRKNDTSIMTDQLIPEKPKQHDHLINQQNNDDYLVDIESENDE</sequence>
<name>A0A813SIL5_9BILA</name>
<evidence type="ECO:0000313" key="8">
    <source>
        <dbReference type="Proteomes" id="UP000663891"/>
    </source>
</evidence>
<dbReference type="EMBL" id="CAJNON010000020">
    <property type="protein sequence ID" value="CAF0796548.1"/>
    <property type="molecule type" value="Genomic_DNA"/>
</dbReference>
<dbReference type="Proteomes" id="UP000663881">
    <property type="component" value="Unassembled WGS sequence"/>
</dbReference>
<dbReference type="EMBL" id="CAJNOE010000080">
    <property type="protein sequence ID" value="CAF0876401.1"/>
    <property type="molecule type" value="Genomic_DNA"/>
</dbReference>
<evidence type="ECO:0000313" key="3">
    <source>
        <dbReference type="EMBL" id="CAF0876401.1"/>
    </source>
</evidence>
<dbReference type="Proteomes" id="UP000663844">
    <property type="component" value="Unassembled WGS sequence"/>
</dbReference>
<evidence type="ECO:0000256" key="1">
    <source>
        <dbReference type="SAM" id="MobiDB-lite"/>
    </source>
</evidence>
<evidence type="ECO:0000313" key="5">
    <source>
        <dbReference type="EMBL" id="CAF3905799.1"/>
    </source>
</evidence>
<comment type="caution">
    <text evidence="2">The sequence shown here is derived from an EMBL/GenBank/DDBJ whole genome shotgun (WGS) entry which is preliminary data.</text>
</comment>
<feature type="compositionally biased region" description="Acidic residues" evidence="1">
    <location>
        <begin position="60"/>
        <end position="70"/>
    </location>
</feature>
<dbReference type="AlphaFoldDB" id="A0A813SIL5"/>
<evidence type="ECO:0000313" key="7">
    <source>
        <dbReference type="EMBL" id="CAF4183896.1"/>
    </source>
</evidence>
<dbReference type="EMBL" id="CAJOBB010005396">
    <property type="protein sequence ID" value="CAF4127071.1"/>
    <property type="molecule type" value="Genomic_DNA"/>
</dbReference>
<protein>
    <submittedName>
        <fullName evidence="2">Uncharacterized protein</fullName>
    </submittedName>
</protein>
<dbReference type="Proteomes" id="UP000663860">
    <property type="component" value="Unassembled WGS sequence"/>
</dbReference>
<gene>
    <name evidence="3" type="ORF">IZO911_LOCUS10945</name>
    <name evidence="4" type="ORF">JYZ213_LOCUS11175</name>
    <name evidence="6" type="ORF">KXQ929_LOCUS35967</name>
    <name evidence="5" type="ORF">OKA104_LOCUS24442</name>
    <name evidence="7" type="ORF">OXD698_LOCUS39894</name>
    <name evidence="2" type="ORF">VCS650_LOCUS3782</name>
</gene>
<dbReference type="Proteomes" id="UP000663891">
    <property type="component" value="Unassembled WGS sequence"/>
</dbReference>
<accession>A0A813SIL5</accession>
<dbReference type="EMBL" id="CAJNOG010000083">
    <property type="protein sequence ID" value="CAF0912752.1"/>
    <property type="molecule type" value="Genomic_DNA"/>
</dbReference>
<evidence type="ECO:0000313" key="6">
    <source>
        <dbReference type="EMBL" id="CAF4127071.1"/>
    </source>
</evidence>
<proteinExistence type="predicted"/>
<reference evidence="2" key="1">
    <citation type="submission" date="2021-02" db="EMBL/GenBank/DDBJ databases">
        <authorList>
            <person name="Nowell W R."/>
        </authorList>
    </citation>
    <scope>NUCLEOTIDE SEQUENCE</scope>
</reference>
<organism evidence="2 8">
    <name type="scientific">Adineta steineri</name>
    <dbReference type="NCBI Taxonomy" id="433720"/>
    <lineage>
        <taxon>Eukaryota</taxon>
        <taxon>Metazoa</taxon>
        <taxon>Spiralia</taxon>
        <taxon>Gnathifera</taxon>
        <taxon>Rotifera</taxon>
        <taxon>Eurotatoria</taxon>
        <taxon>Bdelloidea</taxon>
        <taxon>Adinetida</taxon>
        <taxon>Adinetidae</taxon>
        <taxon>Adineta</taxon>
    </lineage>
</organism>
<evidence type="ECO:0000313" key="2">
    <source>
        <dbReference type="EMBL" id="CAF0796548.1"/>
    </source>
</evidence>
<feature type="region of interest" description="Disordered" evidence="1">
    <location>
        <begin position="41"/>
        <end position="70"/>
    </location>
</feature>
<dbReference type="EMBL" id="CAJOAY010001956">
    <property type="protein sequence ID" value="CAF3905799.1"/>
    <property type="molecule type" value="Genomic_DNA"/>
</dbReference>
<dbReference type="Proteomes" id="UP000663868">
    <property type="component" value="Unassembled WGS sequence"/>
</dbReference>
<dbReference type="Proteomes" id="UP000663845">
    <property type="component" value="Unassembled WGS sequence"/>
</dbReference>